<reference evidence="1" key="2">
    <citation type="journal article" date="2018" name="ISME J.">
        <title>A dynamic microbial community with high functional redundancy inhabits the cold, oxic subseafloor aquifer.</title>
        <authorList>
            <person name="Tully B.J."/>
            <person name="Wheat C.G."/>
            <person name="Glazer B.T."/>
            <person name="Huber J.A."/>
        </authorList>
    </citation>
    <scope>NUCLEOTIDE SEQUENCE</scope>
    <source>
        <strain evidence="1">NORP83</strain>
    </source>
</reference>
<sequence>MGKSKLSGKYLITRNKFAFKNEPEIFLLLEGENNQITGVCVNEFVMLNSEQNNTSEVALASMFADQFEEAGAKFYIPLLHSPVLKGGSDETSSFYFIHTGYGGATESQVYLKNFYYKNNVKQFVNSISESSFPELAQLVYGSQKFSIEEININRTSGDWELRSGLDWMTYCPQLERKFKYVTMLHKEETTDHKIGNLDIGNFMQQLMGLFQEAGPSMMSAATFAYYRNETDLNDEEILEAVRMTIAISETEGNNVTKIMEKYTHTEIISQYNDMLNGNYEFKLLDQFDKRRAMIEDLGLNPIAYDAHVARSAFGLLNKPEKTPKEEENNNSSNLERTLAGLMNIVKGK</sequence>
<gene>
    <name evidence="1" type="ORF">COB13_07645</name>
</gene>
<reference key="1">
    <citation type="submission" date="2017-08" db="EMBL/GenBank/DDBJ databases">
        <title>A dynamic microbial community with high functional redundancy inhabits the cold, oxic subseafloor aquifer.</title>
        <authorList>
            <person name="Tully B.J."/>
            <person name="Wheat C.G."/>
            <person name="Glazer B.T."/>
            <person name="Huber J.A."/>
        </authorList>
    </citation>
    <scope>NUCLEOTIDE SEQUENCE [LARGE SCALE GENOMIC DNA]</scope>
</reference>
<dbReference type="EMBL" id="NVUS01000008">
    <property type="protein sequence ID" value="PCJ01225.1"/>
    <property type="molecule type" value="Genomic_DNA"/>
</dbReference>
<organism evidence="1">
    <name type="scientific">OCS116 cluster bacterium</name>
    <dbReference type="NCBI Taxonomy" id="2030921"/>
    <lineage>
        <taxon>Bacteria</taxon>
        <taxon>Pseudomonadati</taxon>
        <taxon>Pseudomonadota</taxon>
        <taxon>Alphaproteobacteria</taxon>
        <taxon>OCS116 cluster</taxon>
    </lineage>
</organism>
<evidence type="ECO:0000313" key="1">
    <source>
        <dbReference type="EMBL" id="PCJ01225.1"/>
    </source>
</evidence>
<accession>A0A2A4Z2N3</accession>
<proteinExistence type="predicted"/>
<name>A0A2A4Z2N3_9PROT</name>
<comment type="caution">
    <text evidence="1">The sequence shown here is derived from an EMBL/GenBank/DDBJ whole genome shotgun (WGS) entry which is preliminary data.</text>
</comment>
<protein>
    <submittedName>
        <fullName evidence="1">Uncharacterized protein</fullName>
    </submittedName>
</protein>
<dbReference type="AlphaFoldDB" id="A0A2A4Z2N3"/>